<dbReference type="GO" id="GO:0006520">
    <property type="term" value="P:amino acid metabolic process"/>
    <property type="evidence" value="ECO:0007669"/>
    <property type="project" value="InterPro"/>
</dbReference>
<evidence type="ECO:0000256" key="2">
    <source>
        <dbReference type="ARBA" id="ARBA00007441"/>
    </source>
</evidence>
<evidence type="ECO:0000256" key="1">
    <source>
        <dbReference type="ARBA" id="ARBA00001933"/>
    </source>
</evidence>
<dbReference type="InterPro" id="IPR004839">
    <property type="entry name" value="Aminotransferase_I/II_large"/>
</dbReference>
<evidence type="ECO:0000256" key="5">
    <source>
        <dbReference type="ARBA" id="ARBA00022898"/>
    </source>
</evidence>
<dbReference type="EMBL" id="CP063196">
    <property type="protein sequence ID" value="UOE18568.1"/>
    <property type="molecule type" value="Genomic_DNA"/>
</dbReference>
<accession>A0AA97LV37</accession>
<dbReference type="InterPro" id="IPR015424">
    <property type="entry name" value="PyrdxlP-dep_Trfase"/>
</dbReference>
<reference evidence="8" key="1">
    <citation type="submission" date="2020-10" db="EMBL/GenBank/DDBJ databases">
        <title>De novo genome project of the cellulose decomposer Thermobifida halotolerans type strain.</title>
        <authorList>
            <person name="Nagy I."/>
            <person name="Horvath B."/>
            <person name="Kukolya J."/>
            <person name="Nagy I."/>
            <person name="Orsini M."/>
        </authorList>
    </citation>
    <scope>NUCLEOTIDE SEQUENCE</scope>
    <source>
        <strain evidence="8">DSM 44931</strain>
    </source>
</reference>
<sequence>MPGAHAENNPVPFTPNGIGGNSDNVDVSAFADLTQHEIQALKTRFNLADAHTHQRQSGSQDKIVSRLPELWYESENNQQAFFEKRFLDAFFRLHRQPTARTMDRTLLSYSASVSTMVAGMYLKQHEMSVSLIEPCFDNLVDLLRNMKVPLSPLPEETLAEPGQIYQRLKEQVETDAIYLVDPNNPTGFTLLPHGLDGFAEVVRFCVDHDKLLMIDFCFASFALCDSRIGRVDVYELLEESGVTYMVIEDTGKTWPIQDAKCAMLTASRNIHNEVYNLHTSVLLNVSPFVLNMVTQYVEDSIQDGFASVREVITQNNDEARSALDGAVLEYQKPVVGTSVAWFRIKSEELTASQLQEDLFKEEIYVLPGTYFYWNSPALGERFVRLALAREPRTFAAAMERMSGMLTRYER</sequence>
<protein>
    <submittedName>
        <fullName evidence="8">Aminotransferase class I/II-fold pyridoxal phosphate-dependent enzyme</fullName>
    </submittedName>
</protein>
<dbReference type="Gene3D" id="3.40.640.10">
    <property type="entry name" value="Type I PLP-dependent aspartate aminotransferase-like (Major domain)"/>
    <property type="match status" value="1"/>
</dbReference>
<gene>
    <name evidence="8" type="ORF">NI17_017340</name>
</gene>
<dbReference type="Pfam" id="PF00155">
    <property type="entry name" value="Aminotran_1_2"/>
    <property type="match status" value="1"/>
</dbReference>
<dbReference type="GO" id="GO:0008483">
    <property type="term" value="F:transaminase activity"/>
    <property type="evidence" value="ECO:0007669"/>
    <property type="project" value="UniProtKB-KW"/>
</dbReference>
<keyword evidence="9" id="KW-1185">Reference proteome</keyword>
<evidence type="ECO:0000256" key="6">
    <source>
        <dbReference type="SAM" id="MobiDB-lite"/>
    </source>
</evidence>
<evidence type="ECO:0000259" key="7">
    <source>
        <dbReference type="Pfam" id="PF00155"/>
    </source>
</evidence>
<name>A0AA97LV37_9ACTN</name>
<feature type="region of interest" description="Disordered" evidence="6">
    <location>
        <begin position="1"/>
        <end position="20"/>
    </location>
</feature>
<dbReference type="Proteomes" id="UP000265719">
    <property type="component" value="Chromosome"/>
</dbReference>
<evidence type="ECO:0000313" key="8">
    <source>
        <dbReference type="EMBL" id="UOE18568.1"/>
    </source>
</evidence>
<feature type="domain" description="Aminotransferase class I/classII large" evidence="7">
    <location>
        <begin position="97"/>
        <end position="392"/>
    </location>
</feature>
<dbReference type="RefSeq" id="WP_084012392.1">
    <property type="nucleotide sequence ID" value="NZ_CP063196.1"/>
</dbReference>
<dbReference type="Gene3D" id="3.90.1150.10">
    <property type="entry name" value="Aspartate Aminotransferase, domain 1"/>
    <property type="match status" value="1"/>
</dbReference>
<dbReference type="InterPro" id="IPR015422">
    <property type="entry name" value="PyrdxlP-dep_Trfase_small"/>
</dbReference>
<evidence type="ECO:0000313" key="9">
    <source>
        <dbReference type="Proteomes" id="UP000265719"/>
    </source>
</evidence>
<dbReference type="KEGG" id="thao:NI17_017340"/>
<keyword evidence="5" id="KW-0663">Pyridoxal phosphate</keyword>
<comment type="cofactor">
    <cofactor evidence="1">
        <name>pyridoxal 5'-phosphate</name>
        <dbReference type="ChEBI" id="CHEBI:597326"/>
    </cofactor>
</comment>
<dbReference type="PANTHER" id="PTHR46383">
    <property type="entry name" value="ASPARTATE AMINOTRANSFERASE"/>
    <property type="match status" value="1"/>
</dbReference>
<comment type="similarity">
    <text evidence="2">Belongs to the class-I pyridoxal-phosphate-dependent aminotransferase family.</text>
</comment>
<proteinExistence type="inferred from homology"/>
<keyword evidence="4" id="KW-0808">Transferase</keyword>
<organism evidence="8 9">
    <name type="scientific">Thermobifida halotolerans</name>
    <dbReference type="NCBI Taxonomy" id="483545"/>
    <lineage>
        <taxon>Bacteria</taxon>
        <taxon>Bacillati</taxon>
        <taxon>Actinomycetota</taxon>
        <taxon>Actinomycetes</taxon>
        <taxon>Streptosporangiales</taxon>
        <taxon>Nocardiopsidaceae</taxon>
        <taxon>Thermobifida</taxon>
    </lineage>
</organism>
<dbReference type="PANTHER" id="PTHR46383:SF1">
    <property type="entry name" value="ASPARTATE AMINOTRANSFERASE"/>
    <property type="match status" value="1"/>
</dbReference>
<dbReference type="InterPro" id="IPR015421">
    <property type="entry name" value="PyrdxlP-dep_Trfase_major"/>
</dbReference>
<keyword evidence="3 8" id="KW-0032">Aminotransferase</keyword>
<dbReference type="AlphaFoldDB" id="A0AA97LV37"/>
<evidence type="ECO:0000256" key="4">
    <source>
        <dbReference type="ARBA" id="ARBA00022679"/>
    </source>
</evidence>
<dbReference type="SUPFAM" id="SSF53383">
    <property type="entry name" value="PLP-dependent transferases"/>
    <property type="match status" value="1"/>
</dbReference>
<dbReference type="InterPro" id="IPR050596">
    <property type="entry name" value="AspAT/PAT-like"/>
</dbReference>
<evidence type="ECO:0000256" key="3">
    <source>
        <dbReference type="ARBA" id="ARBA00022576"/>
    </source>
</evidence>
<dbReference type="GO" id="GO:0030170">
    <property type="term" value="F:pyridoxal phosphate binding"/>
    <property type="evidence" value="ECO:0007669"/>
    <property type="project" value="InterPro"/>
</dbReference>